<protein>
    <submittedName>
        <fullName evidence="2">Uncharacterized protein</fullName>
    </submittedName>
</protein>
<comment type="caution">
    <text evidence="2">The sequence shown here is derived from an EMBL/GenBank/DDBJ whole genome shotgun (WGS) entry which is preliminary data.</text>
</comment>
<accession>A0A9D4WFV6</accession>
<proteinExistence type="predicted"/>
<name>A0A9D4WFV6_PEA</name>
<evidence type="ECO:0000313" key="3">
    <source>
        <dbReference type="Proteomes" id="UP001058974"/>
    </source>
</evidence>
<reference evidence="2 3" key="1">
    <citation type="journal article" date="2022" name="Nat. Genet.">
        <title>Improved pea reference genome and pan-genome highlight genomic features and evolutionary characteristics.</title>
        <authorList>
            <person name="Yang T."/>
            <person name="Liu R."/>
            <person name="Luo Y."/>
            <person name="Hu S."/>
            <person name="Wang D."/>
            <person name="Wang C."/>
            <person name="Pandey M.K."/>
            <person name="Ge S."/>
            <person name="Xu Q."/>
            <person name="Li N."/>
            <person name="Li G."/>
            <person name="Huang Y."/>
            <person name="Saxena R.K."/>
            <person name="Ji Y."/>
            <person name="Li M."/>
            <person name="Yan X."/>
            <person name="He Y."/>
            <person name="Liu Y."/>
            <person name="Wang X."/>
            <person name="Xiang C."/>
            <person name="Varshney R.K."/>
            <person name="Ding H."/>
            <person name="Gao S."/>
            <person name="Zong X."/>
        </authorList>
    </citation>
    <scope>NUCLEOTIDE SEQUENCE [LARGE SCALE GENOMIC DNA]</scope>
    <source>
        <strain evidence="2 3">cv. Zhongwan 6</strain>
    </source>
</reference>
<dbReference type="Gramene" id="Psat06G0646600-T1">
    <property type="protein sequence ID" value="KAI5402013.1"/>
    <property type="gene ID" value="KIW84_066466"/>
</dbReference>
<sequence length="117" mass="13555">MNDQSKMMMNLSQMNQSQMMKMNPPQIINQSQSQSQTMKMNPPQIVNQSQSQFQGMNQQMMNQNLPPMMNRGGYKVWSQQLPLDPNMKFQNPNLKPNFAKPGRSNNNSNNWKGKKGF</sequence>
<feature type="region of interest" description="Disordered" evidence="1">
    <location>
        <begin position="83"/>
        <end position="117"/>
    </location>
</feature>
<keyword evidence="3" id="KW-1185">Reference proteome</keyword>
<dbReference type="EMBL" id="JAMSHJ010000006">
    <property type="protein sequence ID" value="KAI5402013.1"/>
    <property type="molecule type" value="Genomic_DNA"/>
</dbReference>
<evidence type="ECO:0000256" key="1">
    <source>
        <dbReference type="SAM" id="MobiDB-lite"/>
    </source>
</evidence>
<evidence type="ECO:0000313" key="2">
    <source>
        <dbReference type="EMBL" id="KAI5402013.1"/>
    </source>
</evidence>
<gene>
    <name evidence="2" type="ORF">KIW84_066466</name>
</gene>
<dbReference type="AlphaFoldDB" id="A0A9D4WFV6"/>
<dbReference type="Proteomes" id="UP001058974">
    <property type="component" value="Chromosome 6"/>
</dbReference>
<organism evidence="2 3">
    <name type="scientific">Pisum sativum</name>
    <name type="common">Garden pea</name>
    <name type="synonym">Lathyrus oleraceus</name>
    <dbReference type="NCBI Taxonomy" id="3888"/>
    <lineage>
        <taxon>Eukaryota</taxon>
        <taxon>Viridiplantae</taxon>
        <taxon>Streptophyta</taxon>
        <taxon>Embryophyta</taxon>
        <taxon>Tracheophyta</taxon>
        <taxon>Spermatophyta</taxon>
        <taxon>Magnoliopsida</taxon>
        <taxon>eudicotyledons</taxon>
        <taxon>Gunneridae</taxon>
        <taxon>Pentapetalae</taxon>
        <taxon>rosids</taxon>
        <taxon>fabids</taxon>
        <taxon>Fabales</taxon>
        <taxon>Fabaceae</taxon>
        <taxon>Papilionoideae</taxon>
        <taxon>50 kb inversion clade</taxon>
        <taxon>NPAAA clade</taxon>
        <taxon>Hologalegina</taxon>
        <taxon>IRL clade</taxon>
        <taxon>Fabeae</taxon>
        <taxon>Lathyrus</taxon>
    </lineage>
</organism>